<evidence type="ECO:0000313" key="4">
    <source>
        <dbReference type="EMBL" id="MFI9100990.1"/>
    </source>
</evidence>
<accession>A0ABW8C3H9</accession>
<proteinExistence type="inferred from homology"/>
<dbReference type="InterPro" id="IPR006016">
    <property type="entry name" value="UspA"/>
</dbReference>
<dbReference type="Pfam" id="PF00582">
    <property type="entry name" value="Usp"/>
    <property type="match status" value="1"/>
</dbReference>
<comment type="similarity">
    <text evidence="1">Belongs to the universal stress protein A family.</text>
</comment>
<dbReference type="Pfam" id="PF17196">
    <property type="entry name" value="DUF5133"/>
    <property type="match status" value="1"/>
</dbReference>
<dbReference type="PANTHER" id="PTHR31964">
    <property type="entry name" value="ADENINE NUCLEOTIDE ALPHA HYDROLASES-LIKE SUPERFAMILY PROTEIN"/>
    <property type="match status" value="1"/>
</dbReference>
<dbReference type="RefSeq" id="WP_399646884.1">
    <property type="nucleotide sequence ID" value="NZ_JBITYG010000002.1"/>
</dbReference>
<sequence length="229" mass="24212">MHRRGPLLRLIYKDHSAFSGTFGPSRIRGRQSTLEAEQQPLHIVGLGRDAEQQALAHSATANPDLHPQLQDVSHTLCVSTGARDIDAALVAARTQTRSMPSPSPEHPRCSHHGGSPSARPRRARSARKAGSEPTSGDRHAEADPGTRPTCGRGVDEVVANESERLDRSVEVPARVVEGHPAEVLLAAAAGAQLLTVGTRGHGTFAGILLGSVSQHCVQHAPCPVVVVPE</sequence>
<dbReference type="Gene3D" id="3.40.50.620">
    <property type="entry name" value="HUPs"/>
    <property type="match status" value="1"/>
</dbReference>
<dbReference type="InterPro" id="IPR006015">
    <property type="entry name" value="Universal_stress_UspA"/>
</dbReference>
<gene>
    <name evidence="4" type="ORF">ACIGXA_10730</name>
</gene>
<evidence type="ECO:0000256" key="2">
    <source>
        <dbReference type="SAM" id="MobiDB-lite"/>
    </source>
</evidence>
<dbReference type="EMBL" id="JBITYG010000002">
    <property type="protein sequence ID" value="MFI9100990.1"/>
    <property type="molecule type" value="Genomic_DNA"/>
</dbReference>
<evidence type="ECO:0000313" key="5">
    <source>
        <dbReference type="Proteomes" id="UP001614394"/>
    </source>
</evidence>
<evidence type="ECO:0000256" key="1">
    <source>
        <dbReference type="ARBA" id="ARBA00008791"/>
    </source>
</evidence>
<dbReference type="PANTHER" id="PTHR31964:SF113">
    <property type="entry name" value="USPA DOMAIN-CONTAINING PROTEIN"/>
    <property type="match status" value="1"/>
</dbReference>
<protein>
    <submittedName>
        <fullName evidence="4">Universal stress protein</fullName>
    </submittedName>
</protein>
<reference evidence="4 5" key="1">
    <citation type="submission" date="2024-10" db="EMBL/GenBank/DDBJ databases">
        <title>The Natural Products Discovery Center: Release of the First 8490 Sequenced Strains for Exploring Actinobacteria Biosynthetic Diversity.</title>
        <authorList>
            <person name="Kalkreuter E."/>
            <person name="Kautsar S.A."/>
            <person name="Yang D."/>
            <person name="Bader C.D."/>
            <person name="Teijaro C.N."/>
            <person name="Fluegel L."/>
            <person name="Davis C.M."/>
            <person name="Simpson J.R."/>
            <person name="Lauterbach L."/>
            <person name="Steele A.D."/>
            <person name="Gui C."/>
            <person name="Meng S."/>
            <person name="Li G."/>
            <person name="Viehrig K."/>
            <person name="Ye F."/>
            <person name="Su P."/>
            <person name="Kiefer A.F."/>
            <person name="Nichols A."/>
            <person name="Cepeda A.J."/>
            <person name="Yan W."/>
            <person name="Fan B."/>
            <person name="Jiang Y."/>
            <person name="Adhikari A."/>
            <person name="Zheng C.-J."/>
            <person name="Schuster L."/>
            <person name="Cowan T.M."/>
            <person name="Smanski M.J."/>
            <person name="Chevrette M.G."/>
            <person name="De Carvalho L.P.S."/>
            <person name="Shen B."/>
        </authorList>
    </citation>
    <scope>NUCLEOTIDE SEQUENCE [LARGE SCALE GENOMIC DNA]</scope>
    <source>
        <strain evidence="4 5">NPDC053399</strain>
    </source>
</reference>
<feature type="compositionally biased region" description="Basic and acidic residues" evidence="2">
    <location>
        <begin position="135"/>
        <end position="144"/>
    </location>
</feature>
<dbReference type="InterPro" id="IPR014729">
    <property type="entry name" value="Rossmann-like_a/b/a_fold"/>
</dbReference>
<dbReference type="PRINTS" id="PR01438">
    <property type="entry name" value="UNVRSLSTRESS"/>
</dbReference>
<feature type="domain" description="UspA" evidence="3">
    <location>
        <begin position="162"/>
        <end position="228"/>
    </location>
</feature>
<keyword evidence="5" id="KW-1185">Reference proteome</keyword>
<dbReference type="SUPFAM" id="SSF52402">
    <property type="entry name" value="Adenine nucleotide alpha hydrolases-like"/>
    <property type="match status" value="1"/>
</dbReference>
<feature type="region of interest" description="Disordered" evidence="2">
    <location>
        <begin position="93"/>
        <end position="153"/>
    </location>
</feature>
<evidence type="ECO:0000259" key="3">
    <source>
        <dbReference type="Pfam" id="PF00582"/>
    </source>
</evidence>
<dbReference type="Proteomes" id="UP001614394">
    <property type="component" value="Unassembled WGS sequence"/>
</dbReference>
<organism evidence="4 5">
    <name type="scientific">Streptomyces fildesensis</name>
    <dbReference type="NCBI Taxonomy" id="375757"/>
    <lineage>
        <taxon>Bacteria</taxon>
        <taxon>Bacillati</taxon>
        <taxon>Actinomycetota</taxon>
        <taxon>Actinomycetes</taxon>
        <taxon>Kitasatosporales</taxon>
        <taxon>Streptomycetaceae</taxon>
        <taxon>Streptomyces</taxon>
    </lineage>
</organism>
<name>A0ABW8C3H9_9ACTN</name>
<comment type="caution">
    <text evidence="4">The sequence shown here is derived from an EMBL/GenBank/DDBJ whole genome shotgun (WGS) entry which is preliminary data.</text>
</comment>
<dbReference type="InterPro" id="IPR033457">
    <property type="entry name" value="DUF5133"/>
</dbReference>